<comment type="caution">
    <text evidence="1">The sequence shown here is derived from an EMBL/GenBank/DDBJ whole genome shotgun (WGS) entry which is preliminary data.</text>
</comment>
<dbReference type="EMBL" id="WBUI01000003">
    <property type="protein sequence ID" value="KAB2934287.1"/>
    <property type="molecule type" value="Genomic_DNA"/>
</dbReference>
<dbReference type="SUPFAM" id="SSF51735">
    <property type="entry name" value="NAD(P)-binding Rossmann-fold domains"/>
    <property type="match status" value="1"/>
</dbReference>
<sequence length="280" mass="30813">MHDGSTEKDKPAVLCLGAGFTTRYLARHFDADVRFLSRDMPADLRSYNKEEPFRPQIIVDSIPPVRNGERLLNPLYQEQWQGFADAVFIHLSSTSVYDRDTPLVNETTPAVPEDARGQGRLDLEEAVLAVVPDAVILRCGGIYGPGRCLPLSIAKGQAAHVPTDNRYVSRIHVQDLCRLILGVGQSLYKEGRTSPALSSGAGLPSMLPGHDRRNLLIAVDPAPSPTAETLAFIQDRWALSVPEVAGPAIGRRIQSLYTERFGLFDFPDYKAGFVHCMQGF</sequence>
<proteinExistence type="predicted"/>
<evidence type="ECO:0000313" key="2">
    <source>
        <dbReference type="Proteomes" id="UP000460298"/>
    </source>
</evidence>
<organism evidence="1 2">
    <name type="scientific">Leptonema illini</name>
    <dbReference type="NCBI Taxonomy" id="183"/>
    <lineage>
        <taxon>Bacteria</taxon>
        <taxon>Pseudomonadati</taxon>
        <taxon>Spirochaetota</taxon>
        <taxon>Spirochaetia</taxon>
        <taxon>Leptospirales</taxon>
        <taxon>Leptospiraceae</taxon>
        <taxon>Leptonema</taxon>
    </lineage>
</organism>
<protein>
    <submittedName>
        <fullName evidence="1">Sugar nucleotide-binding protein</fullName>
    </submittedName>
</protein>
<name>A0A833H3P7_9LEPT</name>
<evidence type="ECO:0000313" key="1">
    <source>
        <dbReference type="EMBL" id="KAB2934287.1"/>
    </source>
</evidence>
<gene>
    <name evidence="1" type="ORF">F9K24_04470</name>
</gene>
<dbReference type="InterPro" id="IPR036291">
    <property type="entry name" value="NAD(P)-bd_dom_sf"/>
</dbReference>
<dbReference type="Gene3D" id="3.40.50.720">
    <property type="entry name" value="NAD(P)-binding Rossmann-like Domain"/>
    <property type="match status" value="1"/>
</dbReference>
<accession>A0A833H3P7</accession>
<dbReference type="Proteomes" id="UP000460298">
    <property type="component" value="Unassembled WGS sequence"/>
</dbReference>
<dbReference type="AlphaFoldDB" id="A0A833H3P7"/>
<reference evidence="1 2" key="1">
    <citation type="submission" date="2019-10" db="EMBL/GenBank/DDBJ databases">
        <title>Extracellular Electron Transfer in a Candidatus Methanoperedens spp. Enrichment Culture.</title>
        <authorList>
            <person name="Berger S."/>
            <person name="Rangel Shaw D."/>
            <person name="Berben T."/>
            <person name="In 'T Zandt M."/>
            <person name="Frank J."/>
            <person name="Reimann J."/>
            <person name="Jetten M.S.M."/>
            <person name="Welte C.U."/>
        </authorList>
    </citation>
    <scope>NUCLEOTIDE SEQUENCE [LARGE SCALE GENOMIC DNA]</scope>
    <source>
        <strain evidence="1">SB12</strain>
    </source>
</reference>